<evidence type="ECO:0000259" key="1">
    <source>
        <dbReference type="Pfam" id="PF00149"/>
    </source>
</evidence>
<feature type="domain" description="Calcineurin-like phosphoesterase" evidence="1">
    <location>
        <begin position="13"/>
        <end position="204"/>
    </location>
</feature>
<keyword evidence="3" id="KW-1185">Reference proteome</keyword>
<dbReference type="CDD" id="cd07379">
    <property type="entry name" value="MPP_239FB"/>
    <property type="match status" value="1"/>
</dbReference>
<dbReference type="PANTHER" id="PTHR12905">
    <property type="entry name" value="METALLOPHOSPHOESTERASE"/>
    <property type="match status" value="1"/>
</dbReference>
<protein>
    <recommendedName>
        <fullName evidence="1">Calcineurin-like phosphoesterase domain-containing protein</fullName>
    </recommendedName>
</protein>
<organism evidence="2 3">
    <name type="scientific">Aphanomyces euteiches</name>
    <dbReference type="NCBI Taxonomy" id="100861"/>
    <lineage>
        <taxon>Eukaryota</taxon>
        <taxon>Sar</taxon>
        <taxon>Stramenopiles</taxon>
        <taxon>Oomycota</taxon>
        <taxon>Saprolegniomycetes</taxon>
        <taxon>Saprolegniales</taxon>
        <taxon>Verrucalvaceae</taxon>
        <taxon>Aphanomyces</taxon>
    </lineage>
</organism>
<reference evidence="2 3" key="1">
    <citation type="submission" date="2019-07" db="EMBL/GenBank/DDBJ databases">
        <title>Genomics analysis of Aphanomyces spp. identifies a new class of oomycete effector associated with host adaptation.</title>
        <authorList>
            <person name="Gaulin E."/>
        </authorList>
    </citation>
    <scope>NUCLEOTIDE SEQUENCE [LARGE SCALE GENOMIC DNA]</scope>
    <source>
        <strain evidence="2 3">ATCC 201684</strain>
    </source>
</reference>
<dbReference type="InterPro" id="IPR029052">
    <property type="entry name" value="Metallo-depent_PP-like"/>
</dbReference>
<dbReference type="Gene3D" id="3.60.21.10">
    <property type="match status" value="1"/>
</dbReference>
<name>A0A6G0XU83_9STRA</name>
<dbReference type="Pfam" id="PF00149">
    <property type="entry name" value="Metallophos"/>
    <property type="match status" value="1"/>
</dbReference>
<dbReference type="PANTHER" id="PTHR12905:SF0">
    <property type="entry name" value="CALCINEURIN-LIKE PHOSPHOESTERASE DOMAIN-CONTAINING PROTEIN"/>
    <property type="match status" value="1"/>
</dbReference>
<dbReference type="EMBL" id="VJMJ01000012">
    <property type="protein sequence ID" value="KAF0743939.1"/>
    <property type="molecule type" value="Genomic_DNA"/>
</dbReference>
<dbReference type="VEuPathDB" id="FungiDB:AeMF1_012257"/>
<comment type="caution">
    <text evidence="2">The sequence shown here is derived from an EMBL/GenBank/DDBJ whole genome shotgun (WGS) entry which is preliminary data.</text>
</comment>
<sequence>MAMAQSATTGKVRFVCISDTHCKHKLLDVPDADVLIHAGDFTNIGTHSQIYRFASWLDSLPHKHKIVIAGNHDASLDAAWYNKDGRKRHKEYQDPTISKQMLTSVCTYLENEAVEIDGIRIFGSPCSPVIPNHVMAFNLMPGRHSISHWQSLPDHIDVLITHTPPLGILDKNHRSYACGDEDLLSEITTRIRPRVHVFGHIHECYGTTVEGPTTFVNASSCTISREPDNPPIVFDISKNDLTVHVHAIPTTVEVE</sequence>
<dbReference type="GO" id="GO:0016787">
    <property type="term" value="F:hydrolase activity"/>
    <property type="evidence" value="ECO:0007669"/>
    <property type="project" value="InterPro"/>
</dbReference>
<evidence type="ECO:0000313" key="2">
    <source>
        <dbReference type="EMBL" id="KAF0743939.1"/>
    </source>
</evidence>
<dbReference type="SUPFAM" id="SSF56300">
    <property type="entry name" value="Metallo-dependent phosphatases"/>
    <property type="match status" value="1"/>
</dbReference>
<accession>A0A6G0XU83</accession>
<gene>
    <name evidence="2" type="ORF">Ae201684_001581</name>
</gene>
<proteinExistence type="predicted"/>
<dbReference type="AlphaFoldDB" id="A0A6G0XU83"/>
<dbReference type="InterPro" id="IPR004843">
    <property type="entry name" value="Calcineurin-like_PHP"/>
</dbReference>
<evidence type="ECO:0000313" key="3">
    <source>
        <dbReference type="Proteomes" id="UP000481153"/>
    </source>
</evidence>
<dbReference type="Proteomes" id="UP000481153">
    <property type="component" value="Unassembled WGS sequence"/>
</dbReference>
<dbReference type="InterPro" id="IPR051693">
    <property type="entry name" value="UPF0046_metallophosphoest"/>
</dbReference>